<evidence type="ECO:0000256" key="3">
    <source>
        <dbReference type="ARBA" id="ARBA00022475"/>
    </source>
</evidence>
<comment type="similarity">
    <text evidence="2">Belongs to the VirD4/TraG family.</text>
</comment>
<dbReference type="EMBL" id="BJYZ01000051">
    <property type="protein sequence ID" value="GEO42825.1"/>
    <property type="molecule type" value="Genomic_DNA"/>
</dbReference>
<dbReference type="Gene3D" id="3.40.50.300">
    <property type="entry name" value="P-loop containing nucleotide triphosphate hydrolases"/>
    <property type="match status" value="1"/>
</dbReference>
<evidence type="ECO:0000256" key="2">
    <source>
        <dbReference type="ARBA" id="ARBA00008806"/>
    </source>
</evidence>
<protein>
    <submittedName>
        <fullName evidence="9">Conjugal transfer protein TraG</fullName>
    </submittedName>
</protein>
<evidence type="ECO:0000256" key="5">
    <source>
        <dbReference type="ARBA" id="ARBA00022989"/>
    </source>
</evidence>
<sequence>MKTIKALVAGLSLMLTGLLAATFHMGWRCGQLAGWPFQFHHWYLHCAAAAPEYQFHSMMIFLTFSLAGGLAGAFFQRQPRIRTEFGASKWATLEDVKAAGLIMQPGQRSRLIHVLGKFAGQFLTYTGDTHLLICGGNRSGKGRSSGIPTLLSLASSIVVHDSKGELFFGNPRHSFVGTAGFRAKLLGQRVIYFNPKDRKSARYNPLMMIRRGDNEVADMQRLILILFGRAPKDFWEKGGGRMLLAIGLHVLHGEPDSEKSLTGMSRLLDRGDEGLERIISASAHPLAVRAARGFFPGGVGSRDSDRTRGMRAGLNFTARDFLSFYDDPVAEFVTSGLCDFEPADLVRHDNGTSLYLVPPPDDQDRAAPLLNLIVSQILADLVSHEHGRLDRTATGHPKNHHTVLFLDEMAGLGRMDDLVKKLPQMPGYGVTAMMFIQSISQLDEVYTPNIASTIIDNCGVSVWYAAADPRTGQRISSMIGNATEIEKTVSTSRPASAIVGGITTLGEREIHRPVMDAGAVRELPGDTELVFVNGARPIKARKLQYDREPTFTARLFPAPPIGNGKGNYPGLTPIPSPWSGLFVPEAPQAPADQPERADQGPDPEDLTFEPDDWMAELEATR</sequence>
<keyword evidence="4 8" id="KW-0812">Transmembrane</keyword>
<evidence type="ECO:0000256" key="7">
    <source>
        <dbReference type="SAM" id="MobiDB-lite"/>
    </source>
</evidence>
<dbReference type="AlphaFoldDB" id="A0A512E281"/>
<proteinExistence type="inferred from homology"/>
<dbReference type="CDD" id="cd01127">
    <property type="entry name" value="TrwB_TraG_TraD_VirD4"/>
    <property type="match status" value="2"/>
</dbReference>
<comment type="caution">
    <text evidence="9">The sequence shown here is derived from an EMBL/GenBank/DDBJ whole genome shotgun (WGS) entry which is preliminary data.</text>
</comment>
<gene>
    <name evidence="9" type="ORF">SAE02_69730</name>
</gene>
<comment type="subcellular location">
    <subcellularLocation>
        <location evidence="1">Cell membrane</location>
        <topology evidence="1">Multi-pass membrane protein</topology>
    </subcellularLocation>
</comment>
<reference evidence="9 10" key="1">
    <citation type="submission" date="2019-07" db="EMBL/GenBank/DDBJ databases">
        <title>Whole genome shotgun sequence of Skermanella aerolata NBRC 106429.</title>
        <authorList>
            <person name="Hosoyama A."/>
            <person name="Uohara A."/>
            <person name="Ohji S."/>
            <person name="Ichikawa N."/>
        </authorList>
    </citation>
    <scope>NUCLEOTIDE SEQUENCE [LARGE SCALE GENOMIC DNA]</scope>
    <source>
        <strain evidence="9 10">NBRC 106429</strain>
    </source>
</reference>
<dbReference type="SUPFAM" id="SSF52540">
    <property type="entry name" value="P-loop containing nucleoside triphosphate hydrolases"/>
    <property type="match status" value="1"/>
</dbReference>
<dbReference type="PANTHER" id="PTHR37937">
    <property type="entry name" value="CONJUGATIVE TRANSFER: DNA TRANSPORT"/>
    <property type="match status" value="1"/>
</dbReference>
<name>A0A512E281_9PROT</name>
<dbReference type="RefSeq" id="WP_044435915.1">
    <property type="nucleotide sequence ID" value="NZ_BJYZ01000051.1"/>
</dbReference>
<dbReference type="PANTHER" id="PTHR37937:SF1">
    <property type="entry name" value="CONJUGATIVE TRANSFER: DNA TRANSPORT"/>
    <property type="match status" value="1"/>
</dbReference>
<evidence type="ECO:0000256" key="4">
    <source>
        <dbReference type="ARBA" id="ARBA00022692"/>
    </source>
</evidence>
<organism evidence="9 10">
    <name type="scientific">Skermanella aerolata</name>
    <dbReference type="NCBI Taxonomy" id="393310"/>
    <lineage>
        <taxon>Bacteria</taxon>
        <taxon>Pseudomonadati</taxon>
        <taxon>Pseudomonadota</taxon>
        <taxon>Alphaproteobacteria</taxon>
        <taxon>Rhodospirillales</taxon>
        <taxon>Azospirillaceae</taxon>
        <taxon>Skermanella</taxon>
    </lineage>
</organism>
<evidence type="ECO:0000313" key="9">
    <source>
        <dbReference type="EMBL" id="GEO42825.1"/>
    </source>
</evidence>
<feature type="compositionally biased region" description="Acidic residues" evidence="7">
    <location>
        <begin position="601"/>
        <end position="615"/>
    </location>
</feature>
<dbReference type="Proteomes" id="UP000321523">
    <property type="component" value="Unassembled WGS sequence"/>
</dbReference>
<keyword evidence="5 8" id="KW-1133">Transmembrane helix</keyword>
<dbReference type="InterPro" id="IPR027417">
    <property type="entry name" value="P-loop_NTPase"/>
</dbReference>
<evidence type="ECO:0000256" key="8">
    <source>
        <dbReference type="SAM" id="Phobius"/>
    </source>
</evidence>
<keyword evidence="6 8" id="KW-0472">Membrane</keyword>
<evidence type="ECO:0000256" key="1">
    <source>
        <dbReference type="ARBA" id="ARBA00004651"/>
    </source>
</evidence>
<dbReference type="Pfam" id="PF02534">
    <property type="entry name" value="T4SS-DNA_transf"/>
    <property type="match status" value="1"/>
</dbReference>
<dbReference type="OrthoDB" id="9759295at2"/>
<evidence type="ECO:0000256" key="6">
    <source>
        <dbReference type="ARBA" id="ARBA00023136"/>
    </source>
</evidence>
<dbReference type="GO" id="GO:0005886">
    <property type="term" value="C:plasma membrane"/>
    <property type="evidence" value="ECO:0007669"/>
    <property type="project" value="UniProtKB-SubCell"/>
</dbReference>
<keyword evidence="10" id="KW-1185">Reference proteome</keyword>
<feature type="transmembrane region" description="Helical" evidence="8">
    <location>
        <begin position="53"/>
        <end position="75"/>
    </location>
</feature>
<evidence type="ECO:0000313" key="10">
    <source>
        <dbReference type="Proteomes" id="UP000321523"/>
    </source>
</evidence>
<dbReference type="InterPro" id="IPR003688">
    <property type="entry name" value="TraG/VirD4"/>
</dbReference>
<keyword evidence="3" id="KW-1003">Cell membrane</keyword>
<feature type="region of interest" description="Disordered" evidence="7">
    <location>
        <begin position="579"/>
        <end position="621"/>
    </location>
</feature>
<dbReference type="InterPro" id="IPR051539">
    <property type="entry name" value="T4SS-coupling_protein"/>
</dbReference>
<accession>A0A512E281</accession>